<evidence type="ECO:0000313" key="3">
    <source>
        <dbReference type="EMBL" id="KAK8856808.1"/>
    </source>
</evidence>
<evidence type="ECO:0000256" key="1">
    <source>
        <dbReference type="SAM" id="MobiDB-lite"/>
    </source>
</evidence>
<name>A0ABR2I347_9PEZI</name>
<dbReference type="InterPro" id="IPR010730">
    <property type="entry name" value="HET"/>
</dbReference>
<sequence length="716" mass="82111">MSKTCNLCRGLQRDRITSRLFLECKPDELIKSVKDNQCPSCGILLEGLRLKEDDSWSLKDVSTLYGYGFRDDNTLILEIYFIDDRPRAVLEFYHAGHHDGICGQPFPWKAIKPRTPFTSHPMSDQALSWVKSKLQTCINTHECYDRANSHLPHRILAFDASDECISVRLMVSEPATSGKYAALSHCWGQSLRCKLTSANLEDREVGIPWEGLPRTFQDAIRYCLRLDIHYLWIDALCIIQDFPEDWQRESAKMAEIYGNSVVTLAATAAACGDDGLFPEEPRLVEERVICWKDPTGHVFDIGVRRCRTHWTFPLSDFSKEENPLLTRGWVLQERLLSPRVLHFCREELVWECGTITVCECGSMPSLPNAKQHFALRHHSSDPESDRCGPSNSSGISTQRCDTLLPHPTAHGIEPENPSVDSIDSLKRVGEDWIHIVEQYSALSLTRDTDRLPALSGLAARKAMTSTFLGHQGYKAGLWEQWLRRHLTWRVDNLPPGLRRAEYRGPSWSWVSVDAQVRFWDEEELNRPLLVIQSTEQEQWDMQRDERRGTGNRNANEWDLDDWDLDDWDEDERERDQWEKSKVPLITSCVVKSEGYNPFGEVSAAALGVTGLLQRVALGRKWGTLELKASDWNRPVTLTFFPDYWLDDDNKTPRLRESDVNLFMVFPQVALVLVKLPEQLETPTYRRIGIINVGSEGLLVHHTDWMKGVEQQSFVCV</sequence>
<dbReference type="Pfam" id="PF06985">
    <property type="entry name" value="HET"/>
    <property type="match status" value="1"/>
</dbReference>
<reference evidence="3 4" key="1">
    <citation type="journal article" date="2024" name="IMA Fungus">
        <title>Apiospora arundinis, a panoply of carbohydrate-active enzymes and secondary metabolites.</title>
        <authorList>
            <person name="Sorensen T."/>
            <person name="Petersen C."/>
            <person name="Muurmann A.T."/>
            <person name="Christiansen J.V."/>
            <person name="Brundto M.L."/>
            <person name="Overgaard C.K."/>
            <person name="Boysen A.T."/>
            <person name="Wollenberg R.D."/>
            <person name="Larsen T.O."/>
            <person name="Sorensen J.L."/>
            <person name="Nielsen K.L."/>
            <person name="Sondergaard T.E."/>
        </authorList>
    </citation>
    <scope>NUCLEOTIDE SEQUENCE [LARGE SCALE GENOMIC DNA]</scope>
    <source>
        <strain evidence="3 4">AAU 773</strain>
    </source>
</reference>
<comment type="caution">
    <text evidence="3">The sequence shown here is derived from an EMBL/GenBank/DDBJ whole genome shotgun (WGS) entry which is preliminary data.</text>
</comment>
<keyword evidence="4" id="KW-1185">Reference proteome</keyword>
<organism evidence="3 4">
    <name type="scientific">Apiospora arundinis</name>
    <dbReference type="NCBI Taxonomy" id="335852"/>
    <lineage>
        <taxon>Eukaryota</taxon>
        <taxon>Fungi</taxon>
        <taxon>Dikarya</taxon>
        <taxon>Ascomycota</taxon>
        <taxon>Pezizomycotina</taxon>
        <taxon>Sordariomycetes</taxon>
        <taxon>Xylariomycetidae</taxon>
        <taxon>Amphisphaeriales</taxon>
        <taxon>Apiosporaceae</taxon>
        <taxon>Apiospora</taxon>
    </lineage>
</organism>
<evidence type="ECO:0000259" key="2">
    <source>
        <dbReference type="Pfam" id="PF06985"/>
    </source>
</evidence>
<protein>
    <submittedName>
        <fullName evidence="3">HET-domain-containing protein</fullName>
    </submittedName>
</protein>
<evidence type="ECO:0000313" key="4">
    <source>
        <dbReference type="Proteomes" id="UP001390339"/>
    </source>
</evidence>
<gene>
    <name evidence="3" type="ORF">PGQ11_012720</name>
</gene>
<dbReference type="PANTHER" id="PTHR33112:SF9">
    <property type="entry name" value="HETEROKARYON INCOMPATIBILITY DOMAIN-CONTAINING PROTEIN"/>
    <property type="match status" value="1"/>
</dbReference>
<dbReference type="Proteomes" id="UP001390339">
    <property type="component" value="Unassembled WGS sequence"/>
</dbReference>
<dbReference type="PANTHER" id="PTHR33112">
    <property type="entry name" value="DOMAIN PROTEIN, PUTATIVE-RELATED"/>
    <property type="match status" value="1"/>
</dbReference>
<dbReference type="EMBL" id="JAPCWZ010000007">
    <property type="protein sequence ID" value="KAK8856808.1"/>
    <property type="molecule type" value="Genomic_DNA"/>
</dbReference>
<feature type="region of interest" description="Disordered" evidence="1">
    <location>
        <begin position="375"/>
        <end position="418"/>
    </location>
</feature>
<feature type="domain" description="Heterokaryon incompatibility" evidence="2">
    <location>
        <begin position="180"/>
        <end position="333"/>
    </location>
</feature>
<proteinExistence type="predicted"/>
<accession>A0ABR2I347</accession>
<feature type="compositionally biased region" description="Polar residues" evidence="1">
    <location>
        <begin position="389"/>
        <end position="400"/>
    </location>
</feature>